<dbReference type="OrthoDB" id="2975017at2759"/>
<dbReference type="Pfam" id="PF03129">
    <property type="entry name" value="HGTP_anticodon"/>
    <property type="match status" value="1"/>
</dbReference>
<dbReference type="InterPro" id="IPR004154">
    <property type="entry name" value="Anticodon-bd"/>
</dbReference>
<evidence type="ECO:0000313" key="3">
    <source>
        <dbReference type="Proteomes" id="UP000070444"/>
    </source>
</evidence>
<evidence type="ECO:0000259" key="1">
    <source>
        <dbReference type="Pfam" id="PF03129"/>
    </source>
</evidence>
<feature type="domain" description="Anticodon-binding" evidence="1">
    <location>
        <begin position="71"/>
        <end position="123"/>
    </location>
</feature>
<evidence type="ECO:0000313" key="2">
    <source>
        <dbReference type="EMBL" id="KXN66723.1"/>
    </source>
</evidence>
<dbReference type="GO" id="GO:0004820">
    <property type="term" value="F:glycine-tRNA ligase activity"/>
    <property type="evidence" value="ECO:0007669"/>
    <property type="project" value="TreeGrafter"/>
</dbReference>
<proteinExistence type="predicted"/>
<accession>A0A137NV79</accession>
<dbReference type="GO" id="GO:0005739">
    <property type="term" value="C:mitochondrion"/>
    <property type="evidence" value="ECO:0007669"/>
    <property type="project" value="TreeGrafter"/>
</dbReference>
<dbReference type="InterPro" id="IPR045864">
    <property type="entry name" value="aa-tRNA-synth_II/BPL/LPL"/>
</dbReference>
<dbReference type="InterPro" id="IPR036621">
    <property type="entry name" value="Anticodon-bd_dom_sf"/>
</dbReference>
<reference evidence="2 3" key="1">
    <citation type="journal article" date="2015" name="Genome Biol. Evol.">
        <title>Phylogenomic analyses indicate that early fungi evolved digesting cell walls of algal ancestors of land plants.</title>
        <authorList>
            <person name="Chang Y."/>
            <person name="Wang S."/>
            <person name="Sekimoto S."/>
            <person name="Aerts A.L."/>
            <person name="Choi C."/>
            <person name="Clum A."/>
            <person name="LaButti K.M."/>
            <person name="Lindquist E.A."/>
            <person name="Yee Ngan C."/>
            <person name="Ohm R.A."/>
            <person name="Salamov A.A."/>
            <person name="Grigoriev I.V."/>
            <person name="Spatafora J.W."/>
            <person name="Berbee M.L."/>
        </authorList>
    </citation>
    <scope>NUCLEOTIDE SEQUENCE [LARGE SCALE GENOMIC DNA]</scope>
    <source>
        <strain evidence="2 3">NRRL 28638</strain>
    </source>
</reference>
<protein>
    <recommendedName>
        <fullName evidence="1">Anticodon-binding domain-containing protein</fullName>
    </recommendedName>
</protein>
<dbReference type="Gene3D" id="3.30.930.10">
    <property type="entry name" value="Bira Bifunctional Protein, Domain 2"/>
    <property type="match status" value="1"/>
</dbReference>
<dbReference type="PANTHER" id="PTHR10745">
    <property type="entry name" value="GLYCYL-TRNA SYNTHETASE/DNA POLYMERASE SUBUNIT GAMMA-2"/>
    <property type="match status" value="1"/>
</dbReference>
<sequence>MKWLIMPVIECVGCADRSAYDLTVHAKATGQSLVLEELSKQFTDMVSIKRVTVKTNIREYVPSVIEPSFGIARRHARNDEVGTPLAITIDFQTAQDNTVTLRERDCTKQIRQPIDTIIKFVKDLVSEATS</sequence>
<dbReference type="InterPro" id="IPR027031">
    <property type="entry name" value="Gly-tRNA_synthase/POLG2"/>
</dbReference>
<dbReference type="Gene3D" id="3.40.50.800">
    <property type="entry name" value="Anticodon-binding domain"/>
    <property type="match status" value="1"/>
</dbReference>
<dbReference type="EMBL" id="KQ964695">
    <property type="protein sequence ID" value="KXN66723.1"/>
    <property type="molecule type" value="Genomic_DNA"/>
</dbReference>
<name>A0A137NV79_CONC2</name>
<gene>
    <name evidence="2" type="ORF">CONCODRAFT_20087</name>
</gene>
<dbReference type="PANTHER" id="PTHR10745:SF0">
    <property type="entry name" value="GLYCINE--TRNA LIGASE"/>
    <property type="match status" value="1"/>
</dbReference>
<dbReference type="GO" id="GO:0070150">
    <property type="term" value="P:mitochondrial glycyl-tRNA aminoacylation"/>
    <property type="evidence" value="ECO:0007669"/>
    <property type="project" value="TreeGrafter"/>
</dbReference>
<dbReference type="STRING" id="796925.A0A137NV79"/>
<dbReference type="AlphaFoldDB" id="A0A137NV79"/>
<keyword evidence="3" id="KW-1185">Reference proteome</keyword>
<dbReference type="SUPFAM" id="SSF52954">
    <property type="entry name" value="Class II aaRS ABD-related"/>
    <property type="match status" value="1"/>
</dbReference>
<organism evidence="2 3">
    <name type="scientific">Conidiobolus coronatus (strain ATCC 28846 / CBS 209.66 / NRRL 28638)</name>
    <name type="common">Delacroixia coronata</name>
    <dbReference type="NCBI Taxonomy" id="796925"/>
    <lineage>
        <taxon>Eukaryota</taxon>
        <taxon>Fungi</taxon>
        <taxon>Fungi incertae sedis</taxon>
        <taxon>Zoopagomycota</taxon>
        <taxon>Entomophthoromycotina</taxon>
        <taxon>Entomophthoromycetes</taxon>
        <taxon>Entomophthorales</taxon>
        <taxon>Ancylistaceae</taxon>
        <taxon>Conidiobolus</taxon>
    </lineage>
</organism>
<dbReference type="SUPFAM" id="SSF55681">
    <property type="entry name" value="Class II aaRS and biotin synthetases"/>
    <property type="match status" value="1"/>
</dbReference>
<dbReference type="Proteomes" id="UP000070444">
    <property type="component" value="Unassembled WGS sequence"/>
</dbReference>